<feature type="chain" id="PRO_5012998304" evidence="1">
    <location>
        <begin position="34"/>
        <end position="284"/>
    </location>
</feature>
<dbReference type="RefSeq" id="WP_200798059.1">
    <property type="nucleotide sequence ID" value="NZ_FTOQ01000011.1"/>
</dbReference>
<dbReference type="EMBL" id="FTOQ01000011">
    <property type="protein sequence ID" value="SIT03060.1"/>
    <property type="molecule type" value="Genomic_DNA"/>
</dbReference>
<organism evidence="2 3">
    <name type="scientific">Roseivivax lentus</name>
    <dbReference type="NCBI Taxonomy" id="633194"/>
    <lineage>
        <taxon>Bacteria</taxon>
        <taxon>Pseudomonadati</taxon>
        <taxon>Pseudomonadota</taxon>
        <taxon>Alphaproteobacteria</taxon>
        <taxon>Rhodobacterales</taxon>
        <taxon>Roseobacteraceae</taxon>
        <taxon>Roseivivax</taxon>
    </lineage>
</organism>
<dbReference type="AlphaFoldDB" id="A0A1N7NXL0"/>
<dbReference type="Proteomes" id="UP000186684">
    <property type="component" value="Unassembled WGS sequence"/>
</dbReference>
<dbReference type="Pfam" id="PF12974">
    <property type="entry name" value="Phosphonate-bd"/>
    <property type="match status" value="1"/>
</dbReference>
<evidence type="ECO:0000313" key="3">
    <source>
        <dbReference type="Proteomes" id="UP000186684"/>
    </source>
</evidence>
<keyword evidence="1" id="KW-0732">Signal</keyword>
<evidence type="ECO:0000313" key="2">
    <source>
        <dbReference type="EMBL" id="SIT03060.1"/>
    </source>
</evidence>
<feature type="signal peptide" evidence="1">
    <location>
        <begin position="1"/>
        <end position="33"/>
    </location>
</feature>
<dbReference type="SUPFAM" id="SSF53850">
    <property type="entry name" value="Periplasmic binding protein-like II"/>
    <property type="match status" value="1"/>
</dbReference>
<dbReference type="Gene3D" id="3.40.190.10">
    <property type="entry name" value="Periplasmic binding protein-like II"/>
    <property type="match status" value="2"/>
</dbReference>
<reference evidence="3" key="1">
    <citation type="submission" date="2017-01" db="EMBL/GenBank/DDBJ databases">
        <authorList>
            <person name="Varghese N."/>
            <person name="Submissions S."/>
        </authorList>
    </citation>
    <scope>NUCLEOTIDE SEQUENCE [LARGE SCALE GENOMIC DNA]</scope>
    <source>
        <strain evidence="3">DSM 29430</strain>
    </source>
</reference>
<keyword evidence="3" id="KW-1185">Reference proteome</keyword>
<dbReference type="STRING" id="633194.SAMN05421759_1113"/>
<gene>
    <name evidence="2" type="ORF">SAMN05421759_1113</name>
</gene>
<dbReference type="PANTHER" id="PTHR35841">
    <property type="entry name" value="PHOSPHONATES-BINDING PERIPLASMIC PROTEIN"/>
    <property type="match status" value="1"/>
</dbReference>
<evidence type="ECO:0000256" key="1">
    <source>
        <dbReference type="SAM" id="SignalP"/>
    </source>
</evidence>
<name>A0A1N7NXL0_9RHOB</name>
<sequence length="284" mass="30666">MTRSDAGRAGLHAARRGLAAALALLTLSGGAAAETFGVGVVPQFEPRMLSEIWSPILEELGERTGHEFVLVGSPDIAGFEQSFIEGAFDFAYMNPYHGLKAAEAQGYAPILRDGGRSLFGVLVVAEASEYRSVGDLEGKTIAFPSPNALGAALLMRADLDRVHGLDYQAEYVSTHSSAYLNVALGVMDAAGGVMATLNRLEPEIRDGLRIIYETSKLPPHPVVVHPRVDAEIAANVQAAFLDMAETPQGQALLERVPFRDIIAATADDYEVLRTFRLQDYWVEH</sequence>
<protein>
    <submittedName>
        <fullName evidence="2">Phosphonate transport system substrate-binding protein</fullName>
    </submittedName>
</protein>
<accession>A0A1N7NXL0</accession>
<dbReference type="PANTHER" id="PTHR35841:SF1">
    <property type="entry name" value="PHOSPHONATES-BINDING PERIPLASMIC PROTEIN"/>
    <property type="match status" value="1"/>
</dbReference>
<proteinExistence type="predicted"/>